<organism evidence="4">
    <name type="scientific">termite gut metagenome</name>
    <dbReference type="NCBI Taxonomy" id="433724"/>
    <lineage>
        <taxon>unclassified sequences</taxon>
        <taxon>metagenomes</taxon>
        <taxon>organismal metagenomes</taxon>
    </lineage>
</organism>
<comment type="caution">
    <text evidence="4">The sequence shown here is derived from an EMBL/GenBank/DDBJ whole genome shotgun (WGS) entry which is preliminary data.</text>
</comment>
<reference evidence="4" key="1">
    <citation type="submission" date="2019-03" db="EMBL/GenBank/DDBJ databases">
        <title>Single cell metagenomics reveals metabolic interactions within the superorganism composed of flagellate Streblomastix strix and complex community of Bacteroidetes bacteria on its surface.</title>
        <authorList>
            <person name="Treitli S.C."/>
            <person name="Kolisko M."/>
            <person name="Husnik F."/>
            <person name="Keeling P."/>
            <person name="Hampl V."/>
        </authorList>
    </citation>
    <scope>NUCLEOTIDE SEQUENCE</scope>
    <source>
        <strain evidence="4">STM</strain>
    </source>
</reference>
<dbReference type="Gene3D" id="3.40.1650.10">
    <property type="entry name" value="RbsD-like domain"/>
    <property type="match status" value="1"/>
</dbReference>
<protein>
    <recommendedName>
        <fullName evidence="3">L-fucose mutarotase</fullName>
        <ecNumber evidence="3">5.1.3.29</ecNumber>
    </recommendedName>
</protein>
<proteinExistence type="predicted"/>
<evidence type="ECO:0000256" key="1">
    <source>
        <dbReference type="ARBA" id="ARBA00023235"/>
    </source>
</evidence>
<dbReference type="InterPro" id="IPR023750">
    <property type="entry name" value="RbsD-like_sf"/>
</dbReference>
<dbReference type="SUPFAM" id="SSF102546">
    <property type="entry name" value="RbsD-like"/>
    <property type="match status" value="1"/>
</dbReference>
<dbReference type="PANTHER" id="PTHR31690">
    <property type="entry name" value="FUCOSE MUTAROTASE"/>
    <property type="match status" value="1"/>
</dbReference>
<dbReference type="InterPro" id="IPR007721">
    <property type="entry name" value="RbsD_FucU"/>
</dbReference>
<dbReference type="GO" id="GO:0036373">
    <property type="term" value="F:L-fucose mutarotase activity"/>
    <property type="evidence" value="ECO:0007669"/>
    <property type="project" value="UniProtKB-EC"/>
</dbReference>
<evidence type="ECO:0000313" key="4">
    <source>
        <dbReference type="EMBL" id="KAA6341831.1"/>
    </source>
</evidence>
<sequence length="145" mass="15947">MLFTKCIHPQILGTLGKLGHGSWVLLSDGGYPHITASNPAAEKVYLNLTPGLLTVTQVLEVLKETVPIEAAAVMTPPDGAMQPVFEEYKRVIPDVSFDYIQQFAFYDRTKESNIGLVIATGDVRNYANLLIKVGFVKHPEGRGNY</sequence>
<dbReference type="EMBL" id="SNRY01000362">
    <property type="protein sequence ID" value="KAA6341831.1"/>
    <property type="molecule type" value="Genomic_DNA"/>
</dbReference>
<accession>A0A5J4S9A5</accession>
<dbReference type="Pfam" id="PF05025">
    <property type="entry name" value="RbsD_FucU"/>
    <property type="match status" value="1"/>
</dbReference>
<name>A0A5J4S9A5_9ZZZZ</name>
<evidence type="ECO:0000256" key="2">
    <source>
        <dbReference type="ARBA" id="ARBA00036324"/>
    </source>
</evidence>
<dbReference type="PANTHER" id="PTHR31690:SF4">
    <property type="entry name" value="FUCOSE MUTAROTASE"/>
    <property type="match status" value="1"/>
</dbReference>
<dbReference type="GO" id="GO:0006004">
    <property type="term" value="P:fucose metabolic process"/>
    <property type="evidence" value="ECO:0007669"/>
    <property type="project" value="TreeGrafter"/>
</dbReference>
<dbReference type="GO" id="GO:0042806">
    <property type="term" value="F:fucose binding"/>
    <property type="evidence" value="ECO:0007669"/>
    <property type="project" value="TreeGrafter"/>
</dbReference>
<comment type="catalytic activity">
    <reaction evidence="2">
        <text>alpha-L-fucose = beta-L-fucose</text>
        <dbReference type="Rhea" id="RHEA:25580"/>
        <dbReference type="ChEBI" id="CHEBI:42548"/>
        <dbReference type="ChEBI" id="CHEBI:42589"/>
        <dbReference type="EC" id="5.1.3.29"/>
    </reaction>
</comment>
<dbReference type="InterPro" id="IPR050443">
    <property type="entry name" value="RbsD/FucU_mutarotase"/>
</dbReference>
<dbReference type="AlphaFoldDB" id="A0A5J4S9A5"/>
<dbReference type="EC" id="5.1.3.29" evidence="3"/>
<evidence type="ECO:0000256" key="3">
    <source>
        <dbReference type="ARBA" id="ARBA00038859"/>
    </source>
</evidence>
<gene>
    <name evidence="4" type="ORF">EZS27_010375</name>
</gene>
<keyword evidence="1 4" id="KW-0413">Isomerase</keyword>